<dbReference type="NCBIfam" id="NF040941">
    <property type="entry name" value="GGGWT_bact"/>
    <property type="match status" value="1"/>
</dbReference>
<dbReference type="Proteomes" id="UP000551758">
    <property type="component" value="Unassembled WGS sequence"/>
</dbReference>
<comment type="caution">
    <text evidence="2">The sequence shown here is derived from an EMBL/GenBank/DDBJ whole genome shotgun (WGS) entry which is preliminary data.</text>
</comment>
<dbReference type="AlphaFoldDB" id="A0A7J7EFH1"/>
<dbReference type="SUPFAM" id="SSF56496">
    <property type="entry name" value="Fibrinogen C-terminal domain-like"/>
    <property type="match status" value="1"/>
</dbReference>
<dbReference type="PANTHER" id="PTHR16146:SF46">
    <property type="entry name" value="INTELECTIN-1A-RELATED"/>
    <property type="match status" value="1"/>
</dbReference>
<keyword evidence="3" id="KW-1185">Reference proteome</keyword>
<keyword evidence="1" id="KW-1015">Disulfide bond</keyword>
<evidence type="ECO:0008006" key="4">
    <source>
        <dbReference type="Google" id="ProtNLM"/>
    </source>
</evidence>
<dbReference type="GO" id="GO:0005615">
    <property type="term" value="C:extracellular space"/>
    <property type="evidence" value="ECO:0007669"/>
    <property type="project" value="TreeGrafter"/>
</dbReference>
<proteinExistence type="predicted"/>
<sequence>MVATLTSSFSLGNNDRTWFPAVSLCGHQRGSAANTLPKKCTEKRTCSSLGPSLPRSYRRSEMCCSTCDGLFFLHAENGVIYQTFCDMTSGGGGWTLVASVHENNMLGKCTVGDRWSKPWLLGHPGPGPGHLACAQKSLLHDWRNRPLLRSRTRNGFFQKIPSETWRSVGLTTAQRYLWSPILVMPRKQHRITHPLGQKEFTAGFVQFRVFNNESSQHLVSWSESHQVSHGVLESLWGSRDTYGIGGGGFSPESNPLQFWEDFCGFIGIDTELMLLSAKAGR</sequence>
<reference evidence="2 3" key="1">
    <citation type="journal article" date="2020" name="Mol. Biol. Evol.">
        <title>Interspecific Gene Flow and the Evolution of Specialization in Black and White Rhinoceros.</title>
        <authorList>
            <person name="Moodley Y."/>
            <person name="Westbury M.V."/>
            <person name="Russo I.M."/>
            <person name="Gopalakrishnan S."/>
            <person name="Rakotoarivelo A."/>
            <person name="Olsen R.A."/>
            <person name="Prost S."/>
            <person name="Tunstall T."/>
            <person name="Ryder O.A."/>
            <person name="Dalen L."/>
            <person name="Bruford M.W."/>
        </authorList>
    </citation>
    <scope>NUCLEOTIDE SEQUENCE [LARGE SCALE GENOMIC DNA]</scope>
    <source>
        <strain evidence="2">SBR-YM</strain>
        <tissue evidence="2">Skin</tissue>
    </source>
</reference>
<accession>A0A7J7EFH1</accession>
<name>A0A7J7EFH1_DICBM</name>
<organism evidence="2 3">
    <name type="scientific">Diceros bicornis minor</name>
    <name type="common">South-central black rhinoceros</name>
    <dbReference type="NCBI Taxonomy" id="77932"/>
    <lineage>
        <taxon>Eukaryota</taxon>
        <taxon>Metazoa</taxon>
        <taxon>Chordata</taxon>
        <taxon>Craniata</taxon>
        <taxon>Vertebrata</taxon>
        <taxon>Euteleostomi</taxon>
        <taxon>Mammalia</taxon>
        <taxon>Eutheria</taxon>
        <taxon>Laurasiatheria</taxon>
        <taxon>Perissodactyla</taxon>
        <taxon>Rhinocerotidae</taxon>
        <taxon>Diceros</taxon>
    </lineage>
</organism>
<dbReference type="EMBL" id="JACDTQ010003464">
    <property type="protein sequence ID" value="KAF5914166.1"/>
    <property type="molecule type" value="Genomic_DNA"/>
</dbReference>
<dbReference type="GO" id="GO:0070492">
    <property type="term" value="F:oligosaccharide binding"/>
    <property type="evidence" value="ECO:0007669"/>
    <property type="project" value="TreeGrafter"/>
</dbReference>
<evidence type="ECO:0000313" key="2">
    <source>
        <dbReference type="EMBL" id="KAF5914166.1"/>
    </source>
</evidence>
<protein>
    <recommendedName>
        <fullName evidence="4">Fibrinogen C-terminal domain-containing protein</fullName>
    </recommendedName>
</protein>
<gene>
    <name evidence="2" type="ORF">HPG69_011998</name>
</gene>
<evidence type="ECO:0000313" key="3">
    <source>
        <dbReference type="Proteomes" id="UP000551758"/>
    </source>
</evidence>
<evidence type="ECO:0000256" key="1">
    <source>
        <dbReference type="ARBA" id="ARBA00023157"/>
    </source>
</evidence>
<dbReference type="InterPro" id="IPR036056">
    <property type="entry name" value="Fibrinogen-like_C"/>
</dbReference>
<dbReference type="PANTHER" id="PTHR16146">
    <property type="entry name" value="INTELECTIN"/>
    <property type="match status" value="1"/>
</dbReference>